<dbReference type="SMART" id="SM00028">
    <property type="entry name" value="TPR"/>
    <property type="match status" value="2"/>
</dbReference>
<dbReference type="RefSeq" id="WP_012828406.1">
    <property type="nucleotide sequence ID" value="NC_013440.1"/>
</dbReference>
<accession>D0LTW2</accession>
<dbReference type="InterPro" id="IPR011990">
    <property type="entry name" value="TPR-like_helical_dom_sf"/>
</dbReference>
<reference evidence="3 4" key="1">
    <citation type="journal article" date="2010" name="Stand. Genomic Sci.">
        <title>Complete genome sequence of Haliangium ochraceum type strain (SMP-2).</title>
        <authorList>
            <consortium name="US DOE Joint Genome Institute (JGI-PGF)"/>
            <person name="Ivanova N."/>
            <person name="Daum C."/>
            <person name="Lang E."/>
            <person name="Abt B."/>
            <person name="Kopitz M."/>
            <person name="Saunders E."/>
            <person name="Lapidus A."/>
            <person name="Lucas S."/>
            <person name="Glavina Del Rio T."/>
            <person name="Nolan M."/>
            <person name="Tice H."/>
            <person name="Copeland A."/>
            <person name="Cheng J.F."/>
            <person name="Chen F."/>
            <person name="Bruce D."/>
            <person name="Goodwin L."/>
            <person name="Pitluck S."/>
            <person name="Mavromatis K."/>
            <person name="Pati A."/>
            <person name="Mikhailova N."/>
            <person name="Chen A."/>
            <person name="Palaniappan K."/>
            <person name="Land M."/>
            <person name="Hauser L."/>
            <person name="Chang Y.J."/>
            <person name="Jeffries C.D."/>
            <person name="Detter J.C."/>
            <person name="Brettin T."/>
            <person name="Rohde M."/>
            <person name="Goker M."/>
            <person name="Bristow J."/>
            <person name="Markowitz V."/>
            <person name="Eisen J.A."/>
            <person name="Hugenholtz P."/>
            <person name="Kyrpides N.C."/>
            <person name="Klenk H.P."/>
        </authorList>
    </citation>
    <scope>NUCLEOTIDE SEQUENCE [LARGE SCALE GENOMIC DNA]</scope>
    <source>
        <strain evidence="4">DSM 14365 / CIP 107738 / JCM 11303 / AJ 13395 / SMP-2</strain>
    </source>
</reference>
<feature type="compositionally biased region" description="Basic and acidic residues" evidence="1">
    <location>
        <begin position="417"/>
        <end position="433"/>
    </location>
</feature>
<evidence type="ECO:0000256" key="2">
    <source>
        <dbReference type="SAM" id="SignalP"/>
    </source>
</evidence>
<name>D0LTW2_HALO1</name>
<dbReference type="AlphaFoldDB" id="D0LTW2"/>
<dbReference type="KEGG" id="hoh:Hoch_3304"/>
<evidence type="ECO:0000313" key="3">
    <source>
        <dbReference type="EMBL" id="ACY15806.1"/>
    </source>
</evidence>
<gene>
    <name evidence="3" type="ordered locus">Hoch_3304</name>
</gene>
<dbReference type="HOGENOM" id="CLU_632778_0_0_7"/>
<feature type="chain" id="PRO_5003011656" evidence="2">
    <location>
        <begin position="20"/>
        <end position="433"/>
    </location>
</feature>
<dbReference type="STRING" id="502025.Hoch_3304"/>
<evidence type="ECO:0000313" key="4">
    <source>
        <dbReference type="Proteomes" id="UP000001880"/>
    </source>
</evidence>
<dbReference type="InterPro" id="IPR019734">
    <property type="entry name" value="TPR_rpt"/>
</dbReference>
<keyword evidence="2" id="KW-0732">Signal</keyword>
<dbReference type="OrthoDB" id="5486787at2"/>
<keyword evidence="4" id="KW-1185">Reference proteome</keyword>
<dbReference type="eggNOG" id="COG1729">
    <property type="taxonomic scope" value="Bacteria"/>
</dbReference>
<dbReference type="Gene3D" id="1.25.40.10">
    <property type="entry name" value="Tetratricopeptide repeat domain"/>
    <property type="match status" value="1"/>
</dbReference>
<feature type="compositionally biased region" description="Low complexity" evidence="1">
    <location>
        <begin position="24"/>
        <end position="59"/>
    </location>
</feature>
<feature type="region of interest" description="Disordered" evidence="1">
    <location>
        <begin position="396"/>
        <end position="433"/>
    </location>
</feature>
<organism evidence="3 4">
    <name type="scientific">Haliangium ochraceum (strain DSM 14365 / JCM 11303 / SMP-2)</name>
    <dbReference type="NCBI Taxonomy" id="502025"/>
    <lineage>
        <taxon>Bacteria</taxon>
        <taxon>Pseudomonadati</taxon>
        <taxon>Myxococcota</taxon>
        <taxon>Polyangia</taxon>
        <taxon>Haliangiales</taxon>
        <taxon>Kofleriaceae</taxon>
        <taxon>Haliangium</taxon>
    </lineage>
</organism>
<dbReference type="SUPFAM" id="SSF48452">
    <property type="entry name" value="TPR-like"/>
    <property type="match status" value="1"/>
</dbReference>
<protein>
    <submittedName>
        <fullName evidence="3">Tetratricopeptide repeat protein</fullName>
    </submittedName>
</protein>
<dbReference type="EMBL" id="CP001804">
    <property type="protein sequence ID" value="ACY15806.1"/>
    <property type="molecule type" value="Genomic_DNA"/>
</dbReference>
<feature type="signal peptide" evidence="2">
    <location>
        <begin position="1"/>
        <end position="19"/>
    </location>
</feature>
<sequence length="433" mass="47490">MSRVCLALSLALCTLAACAGPRQPAAAPGAAGPAQAGAGPVDSADAGADAGDDTLAAAGQGEGQENHNAAAVPVYDLEGMRIEVAGRTAEGEPELVSYDAQSLLDEGNQALADERFDAAAARYEQLLRMFPDSRLVPDALYNLGLSYELRDQPERALAMYRQVGDLAAELRSAAVLAEYARWSEARRVLERAAEREQLTAAERIEVFARLGYVALSQEDDAAAELALGEALADFDALTAAPADLYYPAMARYYLAQIPHRQLQRLTLRLPDAQLQRDLENKSELLALAYDRYRATLDIHHLYWATAAGYQMSQIYKEFWDDVIAVPVPPQLAPEAAQFYRREVHERVRPMLEKALDGHLRNLDLADAYGQATEWSRASRVRADEIARLLMREHAGELVSPPGVTPNSPRAADDAQEPDSRFAPERYVPDRFTL</sequence>
<evidence type="ECO:0000256" key="1">
    <source>
        <dbReference type="SAM" id="MobiDB-lite"/>
    </source>
</evidence>
<dbReference type="PROSITE" id="PS51257">
    <property type="entry name" value="PROKAR_LIPOPROTEIN"/>
    <property type="match status" value="1"/>
</dbReference>
<dbReference type="Proteomes" id="UP000001880">
    <property type="component" value="Chromosome"/>
</dbReference>
<feature type="region of interest" description="Disordered" evidence="1">
    <location>
        <begin position="24"/>
        <end position="68"/>
    </location>
</feature>
<proteinExistence type="predicted"/>